<feature type="domain" description="Helix-turn-helix" evidence="1">
    <location>
        <begin position="340"/>
        <end position="365"/>
    </location>
</feature>
<dbReference type="PANTHER" id="PTHR21301">
    <property type="entry name" value="REVERSE TRANSCRIPTASE"/>
    <property type="match status" value="1"/>
</dbReference>
<evidence type="ECO:0000313" key="2">
    <source>
        <dbReference type="EMBL" id="CAF4210849.1"/>
    </source>
</evidence>
<gene>
    <name evidence="2" type="ORF">UXM345_LOCUS28543</name>
</gene>
<evidence type="ECO:0000313" key="3">
    <source>
        <dbReference type="Proteomes" id="UP000663842"/>
    </source>
</evidence>
<reference evidence="2" key="1">
    <citation type="submission" date="2021-02" db="EMBL/GenBank/DDBJ databases">
        <authorList>
            <person name="Nowell W R."/>
        </authorList>
    </citation>
    <scope>NUCLEOTIDE SEQUENCE</scope>
</reference>
<sequence>MKEKVAKAWRRETNTIGREPPIVENFCQRIEEEVKKLSRPKQQQKTLQYHRLQTDKSKVFHIDTRENYMEKSEIYMSKTNAYIEIPESPLKEMIDRTDKLLRNLVSKKQMPQYMLDRLRPSLTESELPHLYYTLKDHKIEEPLRPIVSGIKSPLAKISSFLDKNIRPLFDKHTPYTLSNSIKFLQHLKRFQTTSEMNIYTFDIVDLYTMIPQKESVLVVCEFLGRQGYKKVRGLSINTIKSLFLHVLESSYFVLQLSGKDPKFYKQIRRGAMGSACTQVLADILPSEKIELLSELNKKKDPNIKITREGGKTVDYLDVTTTIEMPNFRTTVFRKFAAQPYVLPFHSSHPRHIIRNIPYTLTLRAAQNFGARFHQIWQEIFEGTPLDNIPVIYANRVTDSLRHLLVKKRPSKEAIRLLPTSSEE</sequence>
<accession>A0A820CQG7</accession>
<organism evidence="2 3">
    <name type="scientific">Rotaria magnacalcarata</name>
    <dbReference type="NCBI Taxonomy" id="392030"/>
    <lineage>
        <taxon>Eukaryota</taxon>
        <taxon>Metazoa</taxon>
        <taxon>Spiralia</taxon>
        <taxon>Gnathifera</taxon>
        <taxon>Rotifera</taxon>
        <taxon>Eurotatoria</taxon>
        <taxon>Bdelloidea</taxon>
        <taxon>Philodinida</taxon>
        <taxon>Philodinidae</taxon>
        <taxon>Rotaria</taxon>
    </lineage>
</organism>
<dbReference type="Proteomes" id="UP000663842">
    <property type="component" value="Unassembled WGS sequence"/>
</dbReference>
<proteinExistence type="predicted"/>
<comment type="caution">
    <text evidence="2">The sequence shown here is derived from an EMBL/GenBank/DDBJ whole genome shotgun (WGS) entry which is preliminary data.</text>
</comment>
<protein>
    <recommendedName>
        <fullName evidence="1">Helix-turn-helix domain-containing protein</fullName>
    </recommendedName>
</protein>
<dbReference type="PANTHER" id="PTHR21301:SF10">
    <property type="entry name" value="REVERSE TRANSCRIPTASE DOMAIN-CONTAINING PROTEIN"/>
    <property type="match status" value="1"/>
</dbReference>
<dbReference type="Pfam" id="PF26215">
    <property type="entry name" value="HTH_animal"/>
    <property type="match status" value="1"/>
</dbReference>
<dbReference type="EMBL" id="CAJOBF010006615">
    <property type="protein sequence ID" value="CAF4210849.1"/>
    <property type="molecule type" value="Genomic_DNA"/>
</dbReference>
<dbReference type="AlphaFoldDB" id="A0A820CQG7"/>
<evidence type="ECO:0000259" key="1">
    <source>
        <dbReference type="Pfam" id="PF26215"/>
    </source>
</evidence>
<dbReference type="InterPro" id="IPR058912">
    <property type="entry name" value="HTH_animal"/>
</dbReference>
<name>A0A820CQG7_9BILA</name>